<dbReference type="PROSITE" id="PS51257">
    <property type="entry name" value="PROKAR_LIPOPROTEIN"/>
    <property type="match status" value="1"/>
</dbReference>
<evidence type="ECO:0000256" key="1">
    <source>
        <dbReference type="SAM" id="SignalP"/>
    </source>
</evidence>
<evidence type="ECO:0000313" key="2">
    <source>
        <dbReference type="EMBL" id="HDQ99622.1"/>
    </source>
</evidence>
<reference evidence="2" key="1">
    <citation type="journal article" date="2020" name="mSystems">
        <title>Genome- and Community-Level Interaction Insights into Carbon Utilization and Element Cycling Functions of Hydrothermarchaeota in Hydrothermal Sediment.</title>
        <authorList>
            <person name="Zhou Z."/>
            <person name="Liu Y."/>
            <person name="Xu W."/>
            <person name="Pan J."/>
            <person name="Luo Z.H."/>
            <person name="Li M."/>
        </authorList>
    </citation>
    <scope>NUCLEOTIDE SEQUENCE [LARGE SCALE GENOMIC DNA]</scope>
    <source>
        <strain evidence="2">SpSt-1182</strain>
    </source>
</reference>
<gene>
    <name evidence="2" type="ORF">ENN51_04980</name>
</gene>
<comment type="caution">
    <text evidence="2">The sequence shown here is derived from an EMBL/GenBank/DDBJ whole genome shotgun (WGS) entry which is preliminary data.</text>
</comment>
<accession>A0A7V0XF09</accession>
<dbReference type="EMBL" id="DSBX01000191">
    <property type="protein sequence ID" value="HDQ99622.1"/>
    <property type="molecule type" value="Genomic_DNA"/>
</dbReference>
<sequence length="98" mass="11394">MKATSLLIALLLVVACAPKDPTAWARDEYPGASQYLFWQRYLLIRYPQDSDRQAVLLKLEQKEWRELARSSDGFRRGREVITWIPELDEDGVEALDLK</sequence>
<keyword evidence="1" id="KW-0732">Signal</keyword>
<dbReference type="Proteomes" id="UP000885672">
    <property type="component" value="Unassembled WGS sequence"/>
</dbReference>
<name>A0A7V0XF09_UNCW3</name>
<feature type="chain" id="PRO_5031483413" evidence="1">
    <location>
        <begin position="26"/>
        <end position="98"/>
    </location>
</feature>
<proteinExistence type="predicted"/>
<feature type="signal peptide" evidence="1">
    <location>
        <begin position="1"/>
        <end position="25"/>
    </location>
</feature>
<organism evidence="2">
    <name type="scientific">candidate division WOR-3 bacterium</name>
    <dbReference type="NCBI Taxonomy" id="2052148"/>
    <lineage>
        <taxon>Bacteria</taxon>
        <taxon>Bacteria division WOR-3</taxon>
    </lineage>
</organism>
<protein>
    <submittedName>
        <fullName evidence="2">Uncharacterized protein</fullName>
    </submittedName>
</protein>
<dbReference type="AlphaFoldDB" id="A0A7V0XF09"/>